<sequence length="462" mass="52034">MRGIGRSYFDDETKNNLGFFNGAHDLYHMGDMLINDLVTIESYLTNFNVINGTSLPVFNAGYYDTTRTAIPYGTFTELKERKEKGRKIRIDYGVSNEMMLSVIIPNIFSLKEEYKVSATIDRIYGVDDLIDYHNGAMAKIDSFFQTITFITLPSGTRDTLNMIYDDFYSDGGSHSVLWALHAQNKPFSRGFTDPRFMSPNFSYGDTVTFDSLQSYYVPSLRSASGINDISLGVTALLKGEPSWTSNKAGVLYGRVFLSIPFGFTIEPFKEVGTKQLTQLNIGSGVSRVSLGLYGGYNWNNKSSSRVYGSIDIISSAPELLYTPINLFAGAHTNPDSIISKVGETYKLNEGNWLKSLVGYEFEISKDKLLLKFESRTISKSRDDYTSLDKGWDKWMEKHKGYDSANSRWDLCGEVWVLNSKSKKRIGPLSFDLVLGIRKTINANNTFDGYKLYSGITTYLQGW</sequence>
<protein>
    <submittedName>
        <fullName evidence="1">Uncharacterized protein</fullName>
    </submittedName>
</protein>
<dbReference type="EMBL" id="UINC01000739">
    <property type="protein sequence ID" value="SUZ60369.1"/>
    <property type="molecule type" value="Genomic_DNA"/>
</dbReference>
<organism evidence="1">
    <name type="scientific">marine metagenome</name>
    <dbReference type="NCBI Taxonomy" id="408172"/>
    <lineage>
        <taxon>unclassified sequences</taxon>
        <taxon>metagenomes</taxon>
        <taxon>ecological metagenomes</taxon>
    </lineage>
</organism>
<dbReference type="AlphaFoldDB" id="A0A381P215"/>
<proteinExistence type="predicted"/>
<reference evidence="1" key="1">
    <citation type="submission" date="2018-05" db="EMBL/GenBank/DDBJ databases">
        <authorList>
            <person name="Lanie J.A."/>
            <person name="Ng W.-L."/>
            <person name="Kazmierczak K.M."/>
            <person name="Andrzejewski T.M."/>
            <person name="Davidsen T.M."/>
            <person name="Wayne K.J."/>
            <person name="Tettelin H."/>
            <person name="Glass J.I."/>
            <person name="Rusch D."/>
            <person name="Podicherti R."/>
            <person name="Tsui H.-C.T."/>
            <person name="Winkler M.E."/>
        </authorList>
    </citation>
    <scope>NUCLEOTIDE SEQUENCE</scope>
</reference>
<gene>
    <name evidence="1" type="ORF">METZ01_LOCUS13223</name>
</gene>
<name>A0A381P215_9ZZZZ</name>
<accession>A0A381P215</accession>
<evidence type="ECO:0000313" key="1">
    <source>
        <dbReference type="EMBL" id="SUZ60369.1"/>
    </source>
</evidence>